<proteinExistence type="predicted"/>
<feature type="domain" description="OBG-type G" evidence="4">
    <location>
        <begin position="3"/>
        <end position="259"/>
    </location>
</feature>
<evidence type="ECO:0000256" key="3">
    <source>
        <dbReference type="SAM" id="MobiDB-lite"/>
    </source>
</evidence>
<dbReference type="InterPro" id="IPR027417">
    <property type="entry name" value="P-loop_NTPase"/>
</dbReference>
<evidence type="ECO:0000313" key="6">
    <source>
        <dbReference type="EnsemblProtists" id="EKX47881"/>
    </source>
</evidence>
<evidence type="ECO:0000259" key="4">
    <source>
        <dbReference type="PROSITE" id="PS51710"/>
    </source>
</evidence>
<dbReference type="PANTHER" id="PTHR23305:SF1">
    <property type="entry name" value="OBG-TYPE G DOMAIN-CONTAINING PROTEIN"/>
    <property type="match status" value="1"/>
</dbReference>
<reference evidence="7" key="2">
    <citation type="submission" date="2012-11" db="EMBL/GenBank/DDBJ databases">
        <authorList>
            <person name="Kuo A."/>
            <person name="Curtis B.A."/>
            <person name="Tanifuji G."/>
            <person name="Burki F."/>
            <person name="Gruber A."/>
            <person name="Irimia M."/>
            <person name="Maruyama S."/>
            <person name="Arias M.C."/>
            <person name="Ball S.G."/>
            <person name="Gile G.H."/>
            <person name="Hirakawa Y."/>
            <person name="Hopkins J.F."/>
            <person name="Rensing S.A."/>
            <person name="Schmutz J."/>
            <person name="Symeonidi A."/>
            <person name="Elias M."/>
            <person name="Eveleigh R.J."/>
            <person name="Herman E.K."/>
            <person name="Klute M.J."/>
            <person name="Nakayama T."/>
            <person name="Obornik M."/>
            <person name="Reyes-Prieto A."/>
            <person name="Armbrust E.V."/>
            <person name="Aves S.J."/>
            <person name="Beiko R.G."/>
            <person name="Coutinho P."/>
            <person name="Dacks J.B."/>
            <person name="Durnford D.G."/>
            <person name="Fast N.M."/>
            <person name="Green B.R."/>
            <person name="Grisdale C."/>
            <person name="Hempe F."/>
            <person name="Henrissat B."/>
            <person name="Hoppner M.P."/>
            <person name="Ishida K.-I."/>
            <person name="Kim E."/>
            <person name="Koreny L."/>
            <person name="Kroth P.G."/>
            <person name="Liu Y."/>
            <person name="Malik S.-B."/>
            <person name="Maier U.G."/>
            <person name="McRose D."/>
            <person name="Mock T."/>
            <person name="Neilson J.A."/>
            <person name="Onodera N.T."/>
            <person name="Poole A.M."/>
            <person name="Pritham E.J."/>
            <person name="Richards T.A."/>
            <person name="Rocap G."/>
            <person name="Roy S.W."/>
            <person name="Sarai C."/>
            <person name="Schaack S."/>
            <person name="Shirato S."/>
            <person name="Slamovits C.H."/>
            <person name="Spencer D.F."/>
            <person name="Suzuki S."/>
            <person name="Worden A.Z."/>
            <person name="Zauner S."/>
            <person name="Barry K."/>
            <person name="Bell C."/>
            <person name="Bharti A.K."/>
            <person name="Crow J.A."/>
            <person name="Grimwood J."/>
            <person name="Kramer R."/>
            <person name="Lindquist E."/>
            <person name="Lucas S."/>
            <person name="Salamov A."/>
            <person name="McFadden G.I."/>
            <person name="Lane C.E."/>
            <person name="Keeling P.J."/>
            <person name="Gray M.W."/>
            <person name="Grigoriev I.V."/>
            <person name="Archibald J.M."/>
        </authorList>
    </citation>
    <scope>NUCLEOTIDE SEQUENCE</scope>
    <source>
        <strain evidence="7">CCMP2712</strain>
    </source>
</reference>
<dbReference type="GO" id="GO:0016887">
    <property type="term" value="F:ATP hydrolysis activity"/>
    <property type="evidence" value="ECO:0007669"/>
    <property type="project" value="TreeGrafter"/>
</dbReference>
<dbReference type="Gene3D" id="1.10.8.470">
    <property type="match status" value="1"/>
</dbReference>
<dbReference type="GeneID" id="17304511"/>
<dbReference type="EMBL" id="JH992988">
    <property type="protein sequence ID" value="EKX47881.1"/>
    <property type="molecule type" value="Genomic_DNA"/>
</dbReference>
<evidence type="ECO:0000256" key="1">
    <source>
        <dbReference type="ARBA" id="ARBA00004229"/>
    </source>
</evidence>
<dbReference type="OMA" id="NPRYGRC"/>
<dbReference type="eggNOG" id="KOG1491">
    <property type="taxonomic scope" value="Eukaryota"/>
</dbReference>
<dbReference type="PaxDb" id="55529-EKX47881"/>
<dbReference type="RefSeq" id="XP_005834861.1">
    <property type="nucleotide sequence ID" value="XM_005834804.1"/>
</dbReference>
<dbReference type="Gene3D" id="3.40.50.300">
    <property type="entry name" value="P-loop containing nucleotide triphosphate hydrolases"/>
    <property type="match status" value="1"/>
</dbReference>
<protein>
    <recommendedName>
        <fullName evidence="4">OBG-type G domain-containing protein</fullName>
    </recommendedName>
</protein>
<comment type="subcellular location">
    <subcellularLocation>
        <location evidence="1">Plastid</location>
        <location evidence="1">Chloroplast</location>
    </subcellularLocation>
</comment>
<reference evidence="5 7" key="1">
    <citation type="journal article" date="2012" name="Nature">
        <title>Algal genomes reveal evolutionary mosaicism and the fate of nucleomorphs.</title>
        <authorList>
            <consortium name="DOE Joint Genome Institute"/>
            <person name="Curtis B.A."/>
            <person name="Tanifuji G."/>
            <person name="Burki F."/>
            <person name="Gruber A."/>
            <person name="Irimia M."/>
            <person name="Maruyama S."/>
            <person name="Arias M.C."/>
            <person name="Ball S.G."/>
            <person name="Gile G.H."/>
            <person name="Hirakawa Y."/>
            <person name="Hopkins J.F."/>
            <person name="Kuo A."/>
            <person name="Rensing S.A."/>
            <person name="Schmutz J."/>
            <person name="Symeonidi A."/>
            <person name="Elias M."/>
            <person name="Eveleigh R.J."/>
            <person name="Herman E.K."/>
            <person name="Klute M.J."/>
            <person name="Nakayama T."/>
            <person name="Obornik M."/>
            <person name="Reyes-Prieto A."/>
            <person name="Armbrust E.V."/>
            <person name="Aves S.J."/>
            <person name="Beiko R.G."/>
            <person name="Coutinho P."/>
            <person name="Dacks J.B."/>
            <person name="Durnford D.G."/>
            <person name="Fast N.M."/>
            <person name="Green B.R."/>
            <person name="Grisdale C.J."/>
            <person name="Hempel F."/>
            <person name="Henrissat B."/>
            <person name="Hoppner M.P."/>
            <person name="Ishida K."/>
            <person name="Kim E."/>
            <person name="Koreny L."/>
            <person name="Kroth P.G."/>
            <person name="Liu Y."/>
            <person name="Malik S.B."/>
            <person name="Maier U.G."/>
            <person name="McRose D."/>
            <person name="Mock T."/>
            <person name="Neilson J.A."/>
            <person name="Onodera N.T."/>
            <person name="Poole A.M."/>
            <person name="Pritham E.J."/>
            <person name="Richards T.A."/>
            <person name="Rocap G."/>
            <person name="Roy S.W."/>
            <person name="Sarai C."/>
            <person name="Schaack S."/>
            <person name="Shirato S."/>
            <person name="Slamovits C.H."/>
            <person name="Spencer D.F."/>
            <person name="Suzuki S."/>
            <person name="Worden A.Z."/>
            <person name="Zauner S."/>
            <person name="Barry K."/>
            <person name="Bell C."/>
            <person name="Bharti A.K."/>
            <person name="Crow J.A."/>
            <person name="Grimwood J."/>
            <person name="Kramer R."/>
            <person name="Lindquist E."/>
            <person name="Lucas S."/>
            <person name="Salamov A."/>
            <person name="McFadden G.I."/>
            <person name="Lane C.E."/>
            <person name="Keeling P.J."/>
            <person name="Gray M.W."/>
            <person name="Grigoriev I.V."/>
            <person name="Archibald J.M."/>
        </authorList>
    </citation>
    <scope>NUCLEOTIDE SEQUENCE</scope>
    <source>
        <strain evidence="5 7">CCMP2712</strain>
    </source>
</reference>
<dbReference type="EnsemblProtists" id="EKX47881">
    <property type="protein sequence ID" value="EKX47881"/>
    <property type="gene ID" value="GUITHDRAFT_42659"/>
</dbReference>
<name>L1JHB4_GUITC</name>
<feature type="non-terminal residue" evidence="5">
    <location>
        <position position="259"/>
    </location>
</feature>
<organism evidence="5">
    <name type="scientific">Guillardia theta (strain CCMP2712)</name>
    <name type="common">Cryptophyte</name>
    <dbReference type="NCBI Taxonomy" id="905079"/>
    <lineage>
        <taxon>Eukaryota</taxon>
        <taxon>Cryptophyceae</taxon>
        <taxon>Pyrenomonadales</taxon>
        <taxon>Geminigeraceae</taxon>
        <taxon>Guillardia</taxon>
    </lineage>
</organism>
<dbReference type="SUPFAM" id="SSF52540">
    <property type="entry name" value="P-loop containing nucleoside triphosphate hydrolases"/>
    <property type="match status" value="1"/>
</dbReference>
<dbReference type="KEGG" id="gtt:GUITHDRAFT_42659"/>
<keyword evidence="7" id="KW-1185">Reference proteome</keyword>
<feature type="non-terminal residue" evidence="5">
    <location>
        <position position="1"/>
    </location>
</feature>
<gene>
    <name evidence="5" type="ORF">GUITHDRAFT_42659</name>
</gene>
<feature type="compositionally biased region" description="Basic and acidic residues" evidence="3">
    <location>
        <begin position="139"/>
        <end position="149"/>
    </location>
</feature>
<sequence>WNFVVGLVGKPSAGKSTLFNALVNPVRPEDDARMESFPFTTILPNTGQGYFTVPCPSPAKDVEGTMTPAHGFAGNGERLLPIQVIDVAGLVPGAYQGRGHGNAFLNDLCGADVLIHVVDASGGTDKGGNPTEASFSGLGRREEKAKEEQDVYRPSDDVAWVRNEIHRWIYNNIQAKWASVVRLGVDRLVELLSGYHASRAVAAAALKRMGLRLWMPIDLHRLVAHFLRVRFPILLALNKCDHPDSEGHVQELLRRYDKE</sequence>
<dbReference type="PROSITE" id="PS51710">
    <property type="entry name" value="G_OBG"/>
    <property type="match status" value="1"/>
</dbReference>
<dbReference type="PRINTS" id="PR00326">
    <property type="entry name" value="GTP1OBG"/>
</dbReference>
<dbReference type="PANTHER" id="PTHR23305">
    <property type="entry name" value="OBG GTPASE FAMILY"/>
    <property type="match status" value="1"/>
</dbReference>
<evidence type="ECO:0000256" key="2">
    <source>
        <dbReference type="ARBA" id="ARBA00022741"/>
    </source>
</evidence>
<dbReference type="InterPro" id="IPR031167">
    <property type="entry name" value="G_OBG"/>
</dbReference>
<evidence type="ECO:0000313" key="7">
    <source>
        <dbReference type="Proteomes" id="UP000011087"/>
    </source>
</evidence>
<dbReference type="InterPro" id="IPR006073">
    <property type="entry name" value="GTP-bd"/>
</dbReference>
<feature type="region of interest" description="Disordered" evidence="3">
    <location>
        <begin position="121"/>
        <end position="149"/>
    </location>
</feature>
<accession>L1JHB4</accession>
<dbReference type="AlphaFoldDB" id="L1JHB4"/>
<reference evidence="6" key="3">
    <citation type="submission" date="2015-06" db="UniProtKB">
        <authorList>
            <consortium name="EnsemblProtists"/>
        </authorList>
    </citation>
    <scope>IDENTIFICATION</scope>
</reference>
<keyword evidence="2" id="KW-0547">Nucleotide-binding</keyword>
<dbReference type="OrthoDB" id="545683at2759"/>
<dbReference type="HOGENOM" id="CLU_037276_0_0_1"/>
<dbReference type="GO" id="GO:0009507">
    <property type="term" value="C:chloroplast"/>
    <property type="evidence" value="ECO:0007669"/>
    <property type="project" value="UniProtKB-SubCell"/>
</dbReference>
<evidence type="ECO:0000313" key="5">
    <source>
        <dbReference type="EMBL" id="EKX47881.1"/>
    </source>
</evidence>
<dbReference type="Proteomes" id="UP000011087">
    <property type="component" value="Unassembled WGS sequence"/>
</dbReference>
<dbReference type="Pfam" id="PF01926">
    <property type="entry name" value="MMR_HSR1"/>
    <property type="match status" value="1"/>
</dbReference>
<dbReference type="GO" id="GO:0005525">
    <property type="term" value="F:GTP binding"/>
    <property type="evidence" value="ECO:0007669"/>
    <property type="project" value="InterPro"/>
</dbReference>
<dbReference type="STRING" id="905079.L1JHB4"/>